<reference evidence="3" key="1">
    <citation type="submission" date="2016-06" db="EMBL/GenBank/DDBJ databases">
        <title>Parallel loss of symbiosis genes in relatives of nitrogen-fixing non-legume Parasponia.</title>
        <authorList>
            <person name="Van Velzen R."/>
            <person name="Holmer R."/>
            <person name="Bu F."/>
            <person name="Rutten L."/>
            <person name="Van Zeijl A."/>
            <person name="Liu W."/>
            <person name="Santuari L."/>
            <person name="Cao Q."/>
            <person name="Sharma T."/>
            <person name="Shen D."/>
            <person name="Roswanjaya Y."/>
            <person name="Wardhani T."/>
            <person name="Kalhor M.S."/>
            <person name="Jansen J."/>
            <person name="Van den Hoogen J."/>
            <person name="Gungor B."/>
            <person name="Hartog M."/>
            <person name="Hontelez J."/>
            <person name="Verver J."/>
            <person name="Yang W.-C."/>
            <person name="Schijlen E."/>
            <person name="Repin R."/>
            <person name="Schilthuizen M."/>
            <person name="Schranz E."/>
            <person name="Heidstra R."/>
            <person name="Miyata K."/>
            <person name="Fedorova E."/>
            <person name="Kohlen W."/>
            <person name="Bisseling T."/>
            <person name="Smit S."/>
            <person name="Geurts R."/>
        </authorList>
    </citation>
    <scope>NUCLEOTIDE SEQUENCE [LARGE SCALE GENOMIC DNA]</scope>
    <source>
        <strain evidence="3">cv. RG33-2</strain>
    </source>
</reference>
<evidence type="ECO:0000256" key="1">
    <source>
        <dbReference type="SAM" id="MobiDB-lite"/>
    </source>
</evidence>
<proteinExistence type="predicted"/>
<comment type="caution">
    <text evidence="2">The sequence shown here is derived from an EMBL/GenBank/DDBJ whole genome shotgun (WGS) entry which is preliminary data.</text>
</comment>
<name>A0A2P5EMM5_TREOI</name>
<keyword evidence="3" id="KW-1185">Reference proteome</keyword>
<accession>A0A2P5EMM5</accession>
<dbReference type="EMBL" id="JXTC01000126">
    <property type="protein sequence ID" value="PON86800.1"/>
    <property type="molecule type" value="Genomic_DNA"/>
</dbReference>
<evidence type="ECO:0000313" key="3">
    <source>
        <dbReference type="Proteomes" id="UP000237000"/>
    </source>
</evidence>
<evidence type="ECO:0000313" key="2">
    <source>
        <dbReference type="EMBL" id="PON86800.1"/>
    </source>
</evidence>
<dbReference type="OrthoDB" id="10376944at2759"/>
<sequence length="109" mass="12258">MEVVLSIASNVPQIGPRLGFDKSLNLIISNQALAHNPAEHPYAPLKDSSPFTFGATQDSEGPKTVERKNIKKIARNKYKVDGSGDLRRDVKLLLKEKFLELKSHMEMIW</sequence>
<organism evidence="2 3">
    <name type="scientific">Trema orientale</name>
    <name type="common">Charcoal tree</name>
    <name type="synonym">Celtis orientalis</name>
    <dbReference type="NCBI Taxonomy" id="63057"/>
    <lineage>
        <taxon>Eukaryota</taxon>
        <taxon>Viridiplantae</taxon>
        <taxon>Streptophyta</taxon>
        <taxon>Embryophyta</taxon>
        <taxon>Tracheophyta</taxon>
        <taxon>Spermatophyta</taxon>
        <taxon>Magnoliopsida</taxon>
        <taxon>eudicotyledons</taxon>
        <taxon>Gunneridae</taxon>
        <taxon>Pentapetalae</taxon>
        <taxon>rosids</taxon>
        <taxon>fabids</taxon>
        <taxon>Rosales</taxon>
        <taxon>Cannabaceae</taxon>
        <taxon>Trema</taxon>
    </lineage>
</organism>
<feature type="compositionally biased region" description="Polar residues" evidence="1">
    <location>
        <begin position="49"/>
        <end position="59"/>
    </location>
</feature>
<dbReference type="AlphaFoldDB" id="A0A2P5EMM5"/>
<dbReference type="Proteomes" id="UP000237000">
    <property type="component" value="Unassembled WGS sequence"/>
</dbReference>
<feature type="region of interest" description="Disordered" evidence="1">
    <location>
        <begin position="39"/>
        <end position="65"/>
    </location>
</feature>
<protein>
    <submittedName>
        <fullName evidence="2">Uncharacterized protein</fullName>
    </submittedName>
</protein>
<gene>
    <name evidence="2" type="ORF">TorRG33x02_174490</name>
</gene>
<dbReference type="InParanoid" id="A0A2P5EMM5"/>